<protein>
    <submittedName>
        <fullName evidence="2">Uncharacterized protein</fullName>
    </submittedName>
</protein>
<feature type="non-terminal residue" evidence="2">
    <location>
        <position position="168"/>
    </location>
</feature>
<evidence type="ECO:0000256" key="1">
    <source>
        <dbReference type="SAM" id="MobiDB-lite"/>
    </source>
</evidence>
<gene>
    <name evidence="2" type="primary">Nfu_g_1_008329</name>
</gene>
<accession>A0A1A8DS28</accession>
<organism evidence="2">
    <name type="scientific">Nothobranchius kadleci</name>
    <name type="common">African annual killifish</name>
    <dbReference type="NCBI Taxonomy" id="1051664"/>
    <lineage>
        <taxon>Eukaryota</taxon>
        <taxon>Metazoa</taxon>
        <taxon>Chordata</taxon>
        <taxon>Craniata</taxon>
        <taxon>Vertebrata</taxon>
        <taxon>Euteleostomi</taxon>
        <taxon>Actinopterygii</taxon>
        <taxon>Neopterygii</taxon>
        <taxon>Teleostei</taxon>
        <taxon>Neoteleostei</taxon>
        <taxon>Acanthomorphata</taxon>
        <taxon>Ovalentaria</taxon>
        <taxon>Atherinomorphae</taxon>
        <taxon>Cyprinodontiformes</taxon>
        <taxon>Nothobranchiidae</taxon>
        <taxon>Nothobranchius</taxon>
    </lineage>
</organism>
<feature type="non-terminal residue" evidence="2">
    <location>
        <position position="1"/>
    </location>
</feature>
<reference evidence="2" key="2">
    <citation type="submission" date="2016-06" db="EMBL/GenBank/DDBJ databases">
        <title>The genome of a short-lived fish provides insights into sex chromosome evolution and the genetic control of aging.</title>
        <authorList>
            <person name="Reichwald K."/>
            <person name="Felder M."/>
            <person name="Petzold A."/>
            <person name="Koch P."/>
            <person name="Groth M."/>
            <person name="Platzer M."/>
        </authorList>
    </citation>
    <scope>NUCLEOTIDE SEQUENCE</scope>
    <source>
        <tissue evidence="2">Brain</tissue>
    </source>
</reference>
<dbReference type="EMBL" id="HAEA01008635">
    <property type="protein sequence ID" value="SBQ37115.1"/>
    <property type="molecule type" value="Transcribed_RNA"/>
</dbReference>
<dbReference type="AlphaFoldDB" id="A0A1A8DS28"/>
<reference evidence="2" key="1">
    <citation type="submission" date="2016-05" db="EMBL/GenBank/DDBJ databases">
        <authorList>
            <person name="Lavstsen T."/>
            <person name="Jespersen J.S."/>
        </authorList>
    </citation>
    <scope>NUCLEOTIDE SEQUENCE</scope>
    <source>
        <tissue evidence="2">Brain</tissue>
    </source>
</reference>
<proteinExistence type="predicted"/>
<sequence length="168" mass="19191">AKPRLKARAFLDLHYQTKEVHDGNCGRGRLETTGVQSPGQMEELEGRSRGSAERLLGSVDHVEETVLVPLALVHLRDGRRHGHHAVSINQQEEGLVGVQLEAPPDDLNEFTHVYMIRHQELRLIQDGKLLFSFISLNDHRNLVRMLLSDQPHIFYSLLERPSLFECFL</sequence>
<name>A0A1A8DS28_NOTKA</name>
<feature type="region of interest" description="Disordered" evidence="1">
    <location>
        <begin position="26"/>
        <end position="50"/>
    </location>
</feature>
<evidence type="ECO:0000313" key="2">
    <source>
        <dbReference type="EMBL" id="SBQ37115.1"/>
    </source>
</evidence>